<dbReference type="KEGG" id="ssl:SS1G_03043"/>
<dbReference type="EMBL" id="CH476623">
    <property type="protein sequence ID" value="EDO00183.1"/>
    <property type="molecule type" value="Genomic_DNA"/>
</dbReference>
<protein>
    <submittedName>
        <fullName evidence="1">Uncharacterized protein</fullName>
    </submittedName>
</protein>
<sequence>MPSGRPNGGAERRAPVCGDKMWKCYPPNVDEEEVVTPTFGVCDDIESARPLVTYGF</sequence>
<organism evidence="1 2">
    <name type="scientific">Sclerotinia sclerotiorum (strain ATCC 18683 / 1980 / Ss-1)</name>
    <name type="common">White mold</name>
    <name type="synonym">Whetzelinia sclerotiorum</name>
    <dbReference type="NCBI Taxonomy" id="665079"/>
    <lineage>
        <taxon>Eukaryota</taxon>
        <taxon>Fungi</taxon>
        <taxon>Dikarya</taxon>
        <taxon>Ascomycota</taxon>
        <taxon>Pezizomycotina</taxon>
        <taxon>Leotiomycetes</taxon>
        <taxon>Helotiales</taxon>
        <taxon>Sclerotiniaceae</taxon>
        <taxon>Sclerotinia</taxon>
    </lineage>
</organism>
<reference evidence="2" key="1">
    <citation type="journal article" date="2011" name="PLoS Genet.">
        <title>Genomic analysis of the necrotrophic fungal pathogens Sclerotinia sclerotiorum and Botrytis cinerea.</title>
        <authorList>
            <person name="Amselem J."/>
            <person name="Cuomo C.A."/>
            <person name="van Kan J.A."/>
            <person name="Viaud M."/>
            <person name="Benito E.P."/>
            <person name="Couloux A."/>
            <person name="Coutinho P.M."/>
            <person name="de Vries R.P."/>
            <person name="Dyer P.S."/>
            <person name="Fillinger S."/>
            <person name="Fournier E."/>
            <person name="Gout L."/>
            <person name="Hahn M."/>
            <person name="Kohn L."/>
            <person name="Lapalu N."/>
            <person name="Plummer K.M."/>
            <person name="Pradier J.M."/>
            <person name="Quevillon E."/>
            <person name="Sharon A."/>
            <person name="Simon A."/>
            <person name="ten Have A."/>
            <person name="Tudzynski B."/>
            <person name="Tudzynski P."/>
            <person name="Wincker P."/>
            <person name="Andrew M."/>
            <person name="Anthouard V."/>
            <person name="Beever R.E."/>
            <person name="Beffa R."/>
            <person name="Benoit I."/>
            <person name="Bouzid O."/>
            <person name="Brault B."/>
            <person name="Chen Z."/>
            <person name="Choquer M."/>
            <person name="Collemare J."/>
            <person name="Cotton P."/>
            <person name="Danchin E.G."/>
            <person name="Da Silva C."/>
            <person name="Gautier A."/>
            <person name="Giraud C."/>
            <person name="Giraud T."/>
            <person name="Gonzalez C."/>
            <person name="Grossetete S."/>
            <person name="Guldener U."/>
            <person name="Henrissat B."/>
            <person name="Howlett B.J."/>
            <person name="Kodira C."/>
            <person name="Kretschmer M."/>
            <person name="Lappartient A."/>
            <person name="Leroch M."/>
            <person name="Levis C."/>
            <person name="Mauceli E."/>
            <person name="Neuveglise C."/>
            <person name="Oeser B."/>
            <person name="Pearson M."/>
            <person name="Poulain J."/>
            <person name="Poussereau N."/>
            <person name="Quesneville H."/>
            <person name="Rascle C."/>
            <person name="Schumacher J."/>
            <person name="Segurens B."/>
            <person name="Sexton A."/>
            <person name="Silva E."/>
            <person name="Sirven C."/>
            <person name="Soanes D.M."/>
            <person name="Talbot N.J."/>
            <person name="Templeton M."/>
            <person name="Yandava C."/>
            <person name="Yarden O."/>
            <person name="Zeng Q."/>
            <person name="Rollins J.A."/>
            <person name="Lebrun M.H."/>
            <person name="Dickman M."/>
        </authorList>
    </citation>
    <scope>NUCLEOTIDE SEQUENCE [LARGE SCALE GENOMIC DNA]</scope>
    <source>
        <strain evidence="2">ATCC 18683 / 1980 / Ss-1</strain>
    </source>
</reference>
<dbReference type="Proteomes" id="UP000001312">
    <property type="component" value="Unassembled WGS sequence"/>
</dbReference>
<proteinExistence type="predicted"/>
<dbReference type="HOGENOM" id="CLU_3015576_0_0_1"/>
<name>A7ECK4_SCLS1</name>
<dbReference type="RefSeq" id="XP_001596820.1">
    <property type="nucleotide sequence ID" value="XM_001596770.1"/>
</dbReference>
<accession>A7ECK4</accession>
<keyword evidence="2" id="KW-1185">Reference proteome</keyword>
<dbReference type="GeneID" id="5492310"/>
<evidence type="ECO:0000313" key="1">
    <source>
        <dbReference type="EMBL" id="EDO00183.1"/>
    </source>
</evidence>
<evidence type="ECO:0000313" key="2">
    <source>
        <dbReference type="Proteomes" id="UP000001312"/>
    </source>
</evidence>
<dbReference type="InParanoid" id="A7ECK4"/>
<dbReference type="AlphaFoldDB" id="A7ECK4"/>
<gene>
    <name evidence="1" type="ORF">SS1G_03043</name>
</gene>